<comment type="similarity">
    <text evidence="2">Belongs to the lambda interferon family.</text>
</comment>
<dbReference type="Proteomes" id="UP000472240">
    <property type="component" value="Chromosome 15"/>
</dbReference>
<evidence type="ECO:0000313" key="7">
    <source>
        <dbReference type="Ensembl" id="ENSRFEP00010033190.1"/>
    </source>
</evidence>
<dbReference type="GO" id="GO:0051607">
    <property type="term" value="P:defense response to virus"/>
    <property type="evidence" value="ECO:0007669"/>
    <property type="project" value="UniProtKB-KW"/>
</dbReference>
<keyword evidence="8" id="KW-1185">Reference proteome</keyword>
<dbReference type="Gene3D" id="1.20.1250.60">
    <property type="entry name" value="Interferon lambda"/>
    <property type="match status" value="1"/>
</dbReference>
<dbReference type="AlphaFoldDB" id="A0A671GAB5"/>
<dbReference type="GO" id="GO:0005125">
    <property type="term" value="F:cytokine activity"/>
    <property type="evidence" value="ECO:0007669"/>
    <property type="project" value="UniProtKB-KW"/>
</dbReference>
<evidence type="ECO:0000256" key="2">
    <source>
        <dbReference type="ARBA" id="ARBA00008717"/>
    </source>
</evidence>
<organism evidence="7 8">
    <name type="scientific">Rhinolophus ferrumequinum</name>
    <name type="common">Greater horseshoe bat</name>
    <dbReference type="NCBI Taxonomy" id="59479"/>
    <lineage>
        <taxon>Eukaryota</taxon>
        <taxon>Metazoa</taxon>
        <taxon>Chordata</taxon>
        <taxon>Craniata</taxon>
        <taxon>Vertebrata</taxon>
        <taxon>Euteleostomi</taxon>
        <taxon>Mammalia</taxon>
        <taxon>Eutheria</taxon>
        <taxon>Laurasiatheria</taxon>
        <taxon>Chiroptera</taxon>
        <taxon>Yinpterochiroptera</taxon>
        <taxon>Rhinolophoidea</taxon>
        <taxon>Rhinolophidae</taxon>
        <taxon>Rhinolophinae</taxon>
        <taxon>Rhinolophus</taxon>
    </lineage>
</organism>
<evidence type="ECO:0000313" key="8">
    <source>
        <dbReference type="Proteomes" id="UP000472240"/>
    </source>
</evidence>
<dbReference type="GO" id="GO:0007259">
    <property type="term" value="P:cell surface receptor signaling pathway via JAK-STAT"/>
    <property type="evidence" value="ECO:0007669"/>
    <property type="project" value="InterPro"/>
</dbReference>
<reference evidence="7 8" key="1">
    <citation type="journal article" date="2015" name="Annu Rev Anim Biosci">
        <title>The Genome 10K Project: a way forward.</title>
        <authorList>
            <person name="Koepfli K.P."/>
            <person name="Paten B."/>
            <person name="O'Brien S.J."/>
            <person name="Koepfli K.P."/>
            <person name="Paten B."/>
            <person name="Antunes A."/>
            <person name="Belov K."/>
            <person name="Bustamante C."/>
            <person name="Castoe T.A."/>
            <person name="Clawson H."/>
            <person name="Crawford A.J."/>
            <person name="Diekhans M."/>
            <person name="Distel D."/>
            <person name="Durbin R."/>
            <person name="Earl D."/>
            <person name="Fujita M.K."/>
            <person name="Gamble T."/>
            <person name="Georges A."/>
            <person name="Gemmell N."/>
            <person name="Gilbert M.T."/>
            <person name="Graves J.M."/>
            <person name="Green R.E."/>
            <person name="Hickey G."/>
            <person name="Jarvis E.D."/>
            <person name="Johnson W."/>
            <person name="Komissarov A."/>
            <person name="Korf I."/>
            <person name="Kuhn R."/>
            <person name="Larkin D.M."/>
            <person name="Lewin H."/>
            <person name="Lopez J.V."/>
            <person name="Ma J."/>
            <person name="Marques-Bonet T."/>
            <person name="Miller W."/>
            <person name="Murphy R."/>
            <person name="Pevzner P."/>
            <person name="Shapiro B."/>
            <person name="Steiner C."/>
            <person name="Tamazian G."/>
            <person name="Venkatesh B."/>
            <person name="Wang J."/>
            <person name="Wayne R."/>
            <person name="Wiley E."/>
            <person name="Yang H."/>
            <person name="Zhang G."/>
            <person name="Haussler D."/>
            <person name="Ryder O."/>
            <person name="O'Brien S.J."/>
        </authorList>
    </citation>
    <scope>NUCLEOTIDE SEQUENCE</scope>
</reference>
<keyword evidence="6" id="KW-0051">Antiviral defense</keyword>
<evidence type="ECO:0000256" key="5">
    <source>
        <dbReference type="ARBA" id="ARBA00022729"/>
    </source>
</evidence>
<dbReference type="Pfam" id="PF15177">
    <property type="entry name" value="IL28A"/>
    <property type="match status" value="1"/>
</dbReference>
<keyword evidence="4" id="KW-0964">Secreted</keyword>
<dbReference type="OMA" id="GCHMDRF"/>
<dbReference type="GeneTree" id="ENSGT00390000014310"/>
<reference evidence="7 8" key="2">
    <citation type="journal article" date="2018" name="Annu Rev Anim Biosci">
        <title>Bat Biology, Genomes, and the Bat1K Project: To Generate Chromosome-Level Genomes for All Living Bat Species.</title>
        <authorList>
            <person name="Teeling E.C."/>
            <person name="Vernes S.C."/>
            <person name="Davalos L.M."/>
            <person name="Ray D.A."/>
            <person name="Gilbert M.T.P."/>
            <person name="Myers E."/>
        </authorList>
    </citation>
    <scope>NUCLEOTIDE SEQUENCE</scope>
</reference>
<reference evidence="7" key="4">
    <citation type="submission" date="2025-08" db="UniProtKB">
        <authorList>
            <consortium name="Ensembl"/>
        </authorList>
    </citation>
    <scope>IDENTIFICATION</scope>
</reference>
<dbReference type="InParanoid" id="A0A671GAB5"/>
<keyword evidence="5" id="KW-0732">Signal</keyword>
<protein>
    <submittedName>
        <fullName evidence="7">Uncharacterized protein</fullName>
    </submittedName>
</protein>
<name>A0A671GAB5_RHIFE</name>
<proteinExistence type="inferred from homology"/>
<dbReference type="GO" id="GO:0005615">
    <property type="term" value="C:extracellular space"/>
    <property type="evidence" value="ECO:0007669"/>
    <property type="project" value="UniProtKB-KW"/>
</dbReference>
<evidence type="ECO:0000256" key="3">
    <source>
        <dbReference type="ARBA" id="ARBA00022514"/>
    </source>
</evidence>
<evidence type="ECO:0000256" key="6">
    <source>
        <dbReference type="ARBA" id="ARBA00023118"/>
    </source>
</evidence>
<dbReference type="InterPro" id="IPR038326">
    <property type="entry name" value="IFN-lambda_sf"/>
</dbReference>
<dbReference type="GO" id="GO:0045087">
    <property type="term" value="P:innate immune response"/>
    <property type="evidence" value="ECO:0007669"/>
    <property type="project" value="TreeGrafter"/>
</dbReference>
<sequence length="191" mass="21151">GNTSWVSCHHPLPYLSNLLRDEPLPHPQPIWAPTTLLCPLICHLTFTFTCPFVDHLSLFNLFSLTHNSPLSSVSPLQVWERPVALEAELALTLKVLGTVANSTLGDILDQPLHTLCYIHSKLQACVSARGTQPTASPGPQGHLCHWLHWLHEMCKKVSDQGKKLPEASVTFNLFCLCTRDLICINSGDLCV</sequence>
<reference evidence="7" key="5">
    <citation type="submission" date="2025-09" db="UniProtKB">
        <authorList>
            <consortium name="Ensembl"/>
        </authorList>
    </citation>
    <scope>IDENTIFICATION</scope>
</reference>
<dbReference type="InterPro" id="IPR029177">
    <property type="entry name" value="INF_lambda"/>
</dbReference>
<comment type="subcellular location">
    <subcellularLocation>
        <location evidence="1">Secreted</location>
    </subcellularLocation>
</comment>
<dbReference type="PANTHER" id="PTHR31943:SF1">
    <property type="entry name" value="INTERFERON LAMBDA-2-RELATED"/>
    <property type="match status" value="1"/>
</dbReference>
<accession>A0A671GAB5</accession>
<keyword evidence="3" id="KW-0202">Cytokine</keyword>
<evidence type="ECO:0000256" key="4">
    <source>
        <dbReference type="ARBA" id="ARBA00022525"/>
    </source>
</evidence>
<evidence type="ECO:0000256" key="1">
    <source>
        <dbReference type="ARBA" id="ARBA00004613"/>
    </source>
</evidence>
<dbReference type="GO" id="GO:0050778">
    <property type="term" value="P:positive regulation of immune response"/>
    <property type="evidence" value="ECO:0007669"/>
    <property type="project" value="InterPro"/>
</dbReference>
<reference evidence="8" key="3">
    <citation type="submission" date="2018-12" db="EMBL/GenBank/DDBJ databases">
        <title>G10K-VGP greater horseshoe bat female genome, primary haplotype.</title>
        <authorList>
            <person name="Teeling E."/>
            <person name="Myers G."/>
            <person name="Vernes S."/>
            <person name="Pippel M."/>
            <person name="Winkler S."/>
            <person name="Fedrigo O."/>
            <person name="Rhie A."/>
            <person name="Koren S."/>
            <person name="Phillippy A."/>
            <person name="Lewin H."/>
            <person name="Damas J."/>
            <person name="Howe K."/>
            <person name="Mountcastle J."/>
            <person name="Jarvis E.D."/>
        </authorList>
    </citation>
    <scope>NUCLEOTIDE SEQUENCE [LARGE SCALE GENOMIC DNA]</scope>
</reference>
<dbReference type="Ensembl" id="ENSRFET00010035937.1">
    <property type="protein sequence ID" value="ENSRFEP00010033190.1"/>
    <property type="gene ID" value="ENSRFEG00010021819.1"/>
</dbReference>
<dbReference type="PANTHER" id="PTHR31943">
    <property type="entry name" value="INTERLEUKIN-28 AND 29"/>
    <property type="match status" value="1"/>
</dbReference>